<dbReference type="AlphaFoldDB" id="A0A0F9QX76"/>
<feature type="transmembrane region" description="Helical" evidence="1">
    <location>
        <begin position="126"/>
        <end position="151"/>
    </location>
</feature>
<evidence type="ECO:0000256" key="1">
    <source>
        <dbReference type="SAM" id="Phobius"/>
    </source>
</evidence>
<dbReference type="InterPro" id="IPR036259">
    <property type="entry name" value="MFS_trans_sf"/>
</dbReference>
<feature type="transmembrane region" description="Helical" evidence="1">
    <location>
        <begin position="27"/>
        <end position="48"/>
    </location>
</feature>
<comment type="caution">
    <text evidence="2">The sequence shown here is derived from an EMBL/GenBank/DDBJ whole genome shotgun (WGS) entry which is preliminary data.</text>
</comment>
<dbReference type="SUPFAM" id="SSF103473">
    <property type="entry name" value="MFS general substrate transporter"/>
    <property type="match status" value="1"/>
</dbReference>
<dbReference type="InterPro" id="IPR009339">
    <property type="entry name" value="DUF998"/>
</dbReference>
<gene>
    <name evidence="2" type="ORF">LCGC14_0666400</name>
</gene>
<feature type="transmembrane region" description="Helical" evidence="1">
    <location>
        <begin position="68"/>
        <end position="88"/>
    </location>
</feature>
<feature type="transmembrane region" description="Helical" evidence="1">
    <location>
        <begin position="100"/>
        <end position="120"/>
    </location>
</feature>
<feature type="transmembrane region" description="Helical" evidence="1">
    <location>
        <begin position="197"/>
        <end position="221"/>
    </location>
</feature>
<protein>
    <recommendedName>
        <fullName evidence="3">DUF998 domain-containing protein</fullName>
    </recommendedName>
</protein>
<reference evidence="2" key="1">
    <citation type="journal article" date="2015" name="Nature">
        <title>Complex archaea that bridge the gap between prokaryotes and eukaryotes.</title>
        <authorList>
            <person name="Spang A."/>
            <person name="Saw J.H."/>
            <person name="Jorgensen S.L."/>
            <person name="Zaremba-Niedzwiedzka K."/>
            <person name="Martijn J."/>
            <person name="Lind A.E."/>
            <person name="van Eijk R."/>
            <person name="Schleper C."/>
            <person name="Guy L."/>
            <person name="Ettema T.J."/>
        </authorList>
    </citation>
    <scope>NUCLEOTIDE SEQUENCE</scope>
</reference>
<dbReference type="Pfam" id="PF06197">
    <property type="entry name" value="DUF998"/>
    <property type="match status" value="1"/>
</dbReference>
<keyword evidence="1" id="KW-1133">Transmembrane helix</keyword>
<evidence type="ECO:0000313" key="2">
    <source>
        <dbReference type="EMBL" id="KKN47074.1"/>
    </source>
</evidence>
<dbReference type="EMBL" id="LAZR01001296">
    <property type="protein sequence ID" value="KKN47074.1"/>
    <property type="molecule type" value="Genomic_DNA"/>
</dbReference>
<sequence length="275" mass="31707">MNIAFKKLKFYYRKIEMVTKIEQKMEILFGFFGSLVSVILLIVAAFISPGYSPFKHTVSSLGTREAKSLFSICFVIGGSLCIPFYIYLERELINIKEGVRRIATGVSIFTSVCIALVGIIPDETYWDIFILFHGFVALFSFIGSAIYIVLYSYLMYMVPKVKMYEGPKFKKYLAYFGFVIGGILIMLLITLEPIIEWILTISIYLWIILTALSLVSHKFFYLPGEYYKRTQYPEALKKFEDALSILSDLDLSEEPITETLKENIEFLKKQLETEI</sequence>
<keyword evidence="1" id="KW-0472">Membrane</keyword>
<keyword evidence="1" id="KW-0812">Transmembrane</keyword>
<organism evidence="2">
    <name type="scientific">marine sediment metagenome</name>
    <dbReference type="NCBI Taxonomy" id="412755"/>
    <lineage>
        <taxon>unclassified sequences</taxon>
        <taxon>metagenomes</taxon>
        <taxon>ecological metagenomes</taxon>
    </lineage>
</organism>
<evidence type="ECO:0008006" key="3">
    <source>
        <dbReference type="Google" id="ProtNLM"/>
    </source>
</evidence>
<feature type="transmembrane region" description="Helical" evidence="1">
    <location>
        <begin position="172"/>
        <end position="191"/>
    </location>
</feature>
<proteinExistence type="predicted"/>
<name>A0A0F9QX76_9ZZZZ</name>
<accession>A0A0F9QX76</accession>